<evidence type="ECO:0000259" key="16">
    <source>
        <dbReference type="PROSITE" id="PS50011"/>
    </source>
</evidence>
<dbReference type="CDD" id="cd00054">
    <property type="entry name" value="EGF_CA"/>
    <property type="match status" value="1"/>
</dbReference>
<dbReference type="PANTHER" id="PTHR27005">
    <property type="entry name" value="WALL-ASSOCIATED RECEPTOR KINASE-LIKE 21"/>
    <property type="match status" value="1"/>
</dbReference>
<organism evidence="18 19">
    <name type="scientific">Urochloa decumbens</name>
    <dbReference type="NCBI Taxonomy" id="240449"/>
    <lineage>
        <taxon>Eukaryota</taxon>
        <taxon>Viridiplantae</taxon>
        <taxon>Streptophyta</taxon>
        <taxon>Embryophyta</taxon>
        <taxon>Tracheophyta</taxon>
        <taxon>Spermatophyta</taxon>
        <taxon>Magnoliopsida</taxon>
        <taxon>Liliopsida</taxon>
        <taxon>Poales</taxon>
        <taxon>Poaceae</taxon>
        <taxon>PACMAD clade</taxon>
        <taxon>Panicoideae</taxon>
        <taxon>Panicodae</taxon>
        <taxon>Paniceae</taxon>
        <taxon>Melinidinae</taxon>
        <taxon>Urochloa</taxon>
    </lineage>
</organism>
<dbReference type="Gene3D" id="2.10.25.10">
    <property type="entry name" value="Laminin"/>
    <property type="match status" value="1"/>
</dbReference>
<protein>
    <recommendedName>
        <fullName evidence="20">Protein kinase domain-containing protein</fullName>
    </recommendedName>
</protein>
<dbReference type="Proteomes" id="UP001497457">
    <property type="component" value="Chromosome 23rd"/>
</dbReference>
<evidence type="ECO:0000256" key="13">
    <source>
        <dbReference type="PROSITE-ProRule" id="PRU00076"/>
    </source>
</evidence>
<dbReference type="Gene3D" id="1.10.510.10">
    <property type="entry name" value="Transferase(Phosphotransferase) domain 1"/>
    <property type="match status" value="1"/>
</dbReference>
<dbReference type="PROSITE" id="PS00108">
    <property type="entry name" value="PROTEIN_KINASE_ST"/>
    <property type="match status" value="1"/>
</dbReference>
<evidence type="ECO:0000256" key="4">
    <source>
        <dbReference type="ARBA" id="ARBA00022692"/>
    </source>
</evidence>
<dbReference type="InterPro" id="IPR018097">
    <property type="entry name" value="EGF_Ca-bd_CS"/>
</dbReference>
<gene>
    <name evidence="18" type="ORF">URODEC1_LOCUS58673</name>
</gene>
<dbReference type="Pfam" id="PF13947">
    <property type="entry name" value="GUB_WAK_bind"/>
    <property type="match status" value="1"/>
</dbReference>
<feature type="domain" description="EGF-like" evidence="17">
    <location>
        <begin position="302"/>
        <end position="334"/>
    </location>
</feature>
<dbReference type="SMART" id="SM00181">
    <property type="entry name" value="EGF"/>
    <property type="match status" value="2"/>
</dbReference>
<dbReference type="SMART" id="SM00179">
    <property type="entry name" value="EGF_CA"/>
    <property type="match status" value="1"/>
</dbReference>
<dbReference type="GO" id="GO:0016020">
    <property type="term" value="C:membrane"/>
    <property type="evidence" value="ECO:0007669"/>
    <property type="project" value="UniProtKB-SubCell"/>
</dbReference>
<keyword evidence="8 14" id="KW-0067">ATP-binding</keyword>
<evidence type="ECO:0000256" key="7">
    <source>
        <dbReference type="ARBA" id="ARBA00022777"/>
    </source>
</evidence>
<reference evidence="18" key="1">
    <citation type="submission" date="2024-10" db="EMBL/GenBank/DDBJ databases">
        <authorList>
            <person name="Ryan C."/>
        </authorList>
    </citation>
    <scope>NUCLEOTIDE SEQUENCE [LARGE SCALE GENOMIC DNA]</scope>
</reference>
<dbReference type="PROSITE" id="PS50011">
    <property type="entry name" value="PROTEIN_KINASE_DOM"/>
    <property type="match status" value="1"/>
</dbReference>
<comment type="subcellular location">
    <subcellularLocation>
        <location evidence="1">Membrane</location>
        <topology evidence="1">Single-pass type I membrane protein</topology>
    </subcellularLocation>
</comment>
<dbReference type="InterPro" id="IPR025287">
    <property type="entry name" value="WAK_GUB"/>
</dbReference>
<dbReference type="PROSITE" id="PS00010">
    <property type="entry name" value="ASX_HYDROXYL"/>
    <property type="match status" value="1"/>
</dbReference>
<evidence type="ECO:0000256" key="2">
    <source>
        <dbReference type="ARBA" id="ARBA00022527"/>
    </source>
</evidence>
<dbReference type="SUPFAM" id="SSF57196">
    <property type="entry name" value="EGF/Laminin"/>
    <property type="match status" value="1"/>
</dbReference>
<feature type="binding site" evidence="14">
    <location>
        <position position="463"/>
    </location>
    <ligand>
        <name>ATP</name>
        <dbReference type="ChEBI" id="CHEBI:30616"/>
    </ligand>
</feature>
<evidence type="ECO:0000256" key="5">
    <source>
        <dbReference type="ARBA" id="ARBA00022729"/>
    </source>
</evidence>
<keyword evidence="10 15" id="KW-0472">Membrane</keyword>
<dbReference type="GO" id="GO:0005524">
    <property type="term" value="F:ATP binding"/>
    <property type="evidence" value="ECO:0007669"/>
    <property type="project" value="UniProtKB-UniRule"/>
</dbReference>
<evidence type="ECO:0000313" key="18">
    <source>
        <dbReference type="EMBL" id="CAL4987095.1"/>
    </source>
</evidence>
<dbReference type="InterPro" id="IPR000152">
    <property type="entry name" value="EGF-type_Asp/Asn_hydroxyl_site"/>
</dbReference>
<evidence type="ECO:0000259" key="17">
    <source>
        <dbReference type="PROSITE" id="PS50026"/>
    </source>
</evidence>
<feature type="transmembrane region" description="Helical" evidence="15">
    <location>
        <begin position="359"/>
        <end position="382"/>
    </location>
</feature>
<keyword evidence="12" id="KW-0325">Glycoprotein</keyword>
<evidence type="ECO:0008006" key="20">
    <source>
        <dbReference type="Google" id="ProtNLM"/>
    </source>
</evidence>
<dbReference type="InterPro" id="IPR017441">
    <property type="entry name" value="Protein_kinase_ATP_BS"/>
</dbReference>
<dbReference type="AlphaFoldDB" id="A0ABC9AXT4"/>
<name>A0ABC9AXT4_9POAL</name>
<evidence type="ECO:0000256" key="9">
    <source>
        <dbReference type="ARBA" id="ARBA00022989"/>
    </source>
</evidence>
<keyword evidence="2" id="KW-0723">Serine/threonine-protein kinase</keyword>
<dbReference type="GO" id="GO:0004674">
    <property type="term" value="F:protein serine/threonine kinase activity"/>
    <property type="evidence" value="ECO:0007669"/>
    <property type="project" value="UniProtKB-KW"/>
</dbReference>
<dbReference type="FunFam" id="1.10.510.10:FF:000084">
    <property type="entry name" value="Wall-associated receptor kinase 2"/>
    <property type="match status" value="1"/>
</dbReference>
<keyword evidence="13" id="KW-0245">EGF-like domain</keyword>
<accession>A0ABC9AXT4</accession>
<evidence type="ECO:0000256" key="1">
    <source>
        <dbReference type="ARBA" id="ARBA00004479"/>
    </source>
</evidence>
<evidence type="ECO:0000256" key="15">
    <source>
        <dbReference type="SAM" id="Phobius"/>
    </source>
</evidence>
<evidence type="ECO:0000256" key="8">
    <source>
        <dbReference type="ARBA" id="ARBA00022840"/>
    </source>
</evidence>
<evidence type="ECO:0000313" key="19">
    <source>
        <dbReference type="Proteomes" id="UP001497457"/>
    </source>
</evidence>
<evidence type="ECO:0000256" key="6">
    <source>
        <dbReference type="ARBA" id="ARBA00022741"/>
    </source>
</evidence>
<evidence type="ECO:0000256" key="14">
    <source>
        <dbReference type="PROSITE-ProRule" id="PRU10141"/>
    </source>
</evidence>
<evidence type="ECO:0000256" key="11">
    <source>
        <dbReference type="ARBA" id="ARBA00023157"/>
    </source>
</evidence>
<keyword evidence="3" id="KW-0808">Transferase</keyword>
<dbReference type="InterPro" id="IPR001881">
    <property type="entry name" value="EGF-like_Ca-bd_dom"/>
</dbReference>
<dbReference type="PROSITE" id="PS50026">
    <property type="entry name" value="EGF_3"/>
    <property type="match status" value="1"/>
</dbReference>
<dbReference type="FunFam" id="3.30.200.20:FF:000043">
    <property type="entry name" value="Wall-associated receptor kinase 2"/>
    <property type="match status" value="1"/>
</dbReference>
<keyword evidence="7" id="KW-0418">Kinase</keyword>
<keyword evidence="4 15" id="KW-0812">Transmembrane</keyword>
<evidence type="ECO:0000256" key="10">
    <source>
        <dbReference type="ARBA" id="ARBA00023136"/>
    </source>
</evidence>
<dbReference type="SUPFAM" id="SSF56112">
    <property type="entry name" value="Protein kinase-like (PK-like)"/>
    <property type="match status" value="1"/>
</dbReference>
<dbReference type="PROSITE" id="PS00107">
    <property type="entry name" value="PROTEIN_KINASE_ATP"/>
    <property type="match status" value="1"/>
</dbReference>
<keyword evidence="6 14" id="KW-0547">Nucleotide-binding</keyword>
<evidence type="ECO:0000256" key="12">
    <source>
        <dbReference type="ARBA" id="ARBA00023180"/>
    </source>
</evidence>
<keyword evidence="9 15" id="KW-1133">Transmembrane helix</keyword>
<feature type="disulfide bond" evidence="13">
    <location>
        <begin position="306"/>
        <end position="316"/>
    </location>
</feature>
<dbReference type="SMART" id="SM00220">
    <property type="entry name" value="S_TKc"/>
    <property type="match status" value="1"/>
</dbReference>
<dbReference type="Gene3D" id="3.30.200.20">
    <property type="entry name" value="Phosphorylase Kinase, domain 1"/>
    <property type="match status" value="1"/>
</dbReference>
<dbReference type="InterPro" id="IPR045274">
    <property type="entry name" value="WAK-like"/>
</dbReference>
<dbReference type="InterPro" id="IPR000719">
    <property type="entry name" value="Prot_kinase_dom"/>
</dbReference>
<dbReference type="InterPro" id="IPR008271">
    <property type="entry name" value="Ser/Thr_kinase_AS"/>
</dbReference>
<dbReference type="PROSITE" id="PS01187">
    <property type="entry name" value="EGF_CA"/>
    <property type="match status" value="1"/>
</dbReference>
<evidence type="ECO:0000256" key="3">
    <source>
        <dbReference type="ARBA" id="ARBA00022679"/>
    </source>
</evidence>
<comment type="caution">
    <text evidence="13">Lacks conserved residue(s) required for the propagation of feature annotation.</text>
</comment>
<keyword evidence="11 13" id="KW-1015">Disulfide bond</keyword>
<feature type="domain" description="Protein kinase" evidence="16">
    <location>
        <begin position="434"/>
        <end position="708"/>
    </location>
</feature>
<dbReference type="PANTHER" id="PTHR27005:SF215">
    <property type="entry name" value="OS09G0562600 PROTEIN"/>
    <property type="match status" value="1"/>
</dbReference>
<dbReference type="Pfam" id="PF00069">
    <property type="entry name" value="Pkinase"/>
    <property type="match status" value="1"/>
</dbReference>
<dbReference type="InterPro" id="IPR011009">
    <property type="entry name" value="Kinase-like_dom_sf"/>
</dbReference>
<proteinExistence type="predicted"/>
<keyword evidence="5" id="KW-0732">Signal</keyword>
<dbReference type="InterPro" id="IPR000742">
    <property type="entry name" value="EGF"/>
</dbReference>
<sequence length="747" mass="82344">MAAAPTRGANCTTRCGDVSVPYPFGIGDGCHLKGFNLTCNETYTPPQLFLGDGHTMEVVDISLDNATVRVRGPQGDTNMKGSILGGGATADGSWGGPRWGLSNDAPYVLSEQHNELLLLGCSLFVELLVPSSHDQISSCASTCTSEPPLFRDGKCFETETSSCHRCTGVTCCKAPIPLGLTAYDWQLTSFQQPDPDNRTYNYTLFISEAGWFQLYQRNYSIYSFSEMPAMLKWTVTSGAVPFNQSRDGNATCPSDLGSTTCHSSHSTCSNLIRHFGTHDNSYTCRCWNGYQGNPYLPDGCQDIDECALPKMCYGRCTNTPGDYVCECPQGSYGDPHVPNGCLKSQAPKVPQQGPSHPGLSIGLGVGSFVLLLLLFLGTMFLTRKLTARKNKRQRERFFKQNRGQLLQQLVAHRTDIAERMIVTLEELEKTTNNFDKSRELGNGGHGTVYKGILSSQHVVAIKKAKIVIRREIDHFINEVAILSQINHRNIVKFFGCCLETEVPLLVYEFISNGTLHNHLHIEAPISIPWKERLRIAVEIAKAIAYLHSLVSMPIIHRDIKSPNILLDENLNVKLSDFGASRYLQVDQTGLDTTVQGTFGYLDPIYYSTGHLTEKSDVYSFGVVLIELLTRKKPVSYRSSQGHGLVNNFVTLLSEGNLSQILDPQVTREGDGEVVDVALLAAICVKFISTDRPTMRQVEMALEGIHAAKDFDSRDVTDDDGDFIPVNDPSIAVMDMEATSSNVVIHSH</sequence>
<dbReference type="EMBL" id="OZ075133">
    <property type="protein sequence ID" value="CAL4987095.1"/>
    <property type="molecule type" value="Genomic_DNA"/>
</dbReference>
<keyword evidence="19" id="KW-1185">Reference proteome</keyword>